<proteinExistence type="predicted"/>
<gene>
    <name evidence="1" type="ORF">GCM10007981_12080</name>
</gene>
<accession>A0A830GW86</accession>
<evidence type="ECO:0000313" key="2">
    <source>
        <dbReference type="Proteomes" id="UP000610960"/>
    </source>
</evidence>
<reference evidence="1" key="1">
    <citation type="journal article" date="2014" name="Int. J. Syst. Evol. Microbiol.">
        <title>Complete genome sequence of Corynebacterium casei LMG S-19264T (=DSM 44701T), isolated from a smear-ripened cheese.</title>
        <authorList>
            <consortium name="US DOE Joint Genome Institute (JGI-PGF)"/>
            <person name="Walter F."/>
            <person name="Albersmeier A."/>
            <person name="Kalinowski J."/>
            <person name="Ruckert C."/>
        </authorList>
    </citation>
    <scope>NUCLEOTIDE SEQUENCE</scope>
    <source>
        <strain evidence="1">JCM 10088</strain>
    </source>
</reference>
<dbReference type="OrthoDB" id="29251at2157"/>
<protein>
    <submittedName>
        <fullName evidence="1">Uncharacterized protein</fullName>
    </submittedName>
</protein>
<organism evidence="1 2">
    <name type="scientific">Thermocladium modestius</name>
    <dbReference type="NCBI Taxonomy" id="62609"/>
    <lineage>
        <taxon>Archaea</taxon>
        <taxon>Thermoproteota</taxon>
        <taxon>Thermoprotei</taxon>
        <taxon>Thermoproteales</taxon>
        <taxon>Thermoproteaceae</taxon>
        <taxon>Thermocladium</taxon>
    </lineage>
</organism>
<keyword evidence="2" id="KW-1185">Reference proteome</keyword>
<evidence type="ECO:0000313" key="1">
    <source>
        <dbReference type="EMBL" id="GGP21207.1"/>
    </source>
</evidence>
<dbReference type="EMBL" id="BMNL01000003">
    <property type="protein sequence ID" value="GGP21207.1"/>
    <property type="molecule type" value="Genomic_DNA"/>
</dbReference>
<name>A0A830GW86_9CREN</name>
<comment type="caution">
    <text evidence="1">The sequence shown here is derived from an EMBL/GenBank/DDBJ whole genome shotgun (WGS) entry which is preliminary data.</text>
</comment>
<reference evidence="1" key="2">
    <citation type="submission" date="2020-09" db="EMBL/GenBank/DDBJ databases">
        <authorList>
            <person name="Sun Q."/>
            <person name="Ohkuma M."/>
        </authorList>
    </citation>
    <scope>NUCLEOTIDE SEQUENCE</scope>
    <source>
        <strain evidence="1">JCM 10088</strain>
    </source>
</reference>
<dbReference type="AlphaFoldDB" id="A0A830GW86"/>
<sequence length="150" mass="17078">MAEKFDKYYEYFTRGHSEDAALTGIFNVINVGPIRIRLRPSLGVTIWPRRWSTAWHEEEASNAYVGEATSEDVKLIKPPEGIKDVKGEKVRVIDAELDTVEGKYVTLINVEAKKVVGDEVKLINSDVEELYYRKNYTLIQSSAKVIKKAE</sequence>
<dbReference type="Proteomes" id="UP000610960">
    <property type="component" value="Unassembled WGS sequence"/>
</dbReference>
<dbReference type="RefSeq" id="WP_188596541.1">
    <property type="nucleotide sequence ID" value="NZ_BMNL01000003.1"/>
</dbReference>